<evidence type="ECO:0000256" key="1">
    <source>
        <dbReference type="ARBA" id="ARBA00004418"/>
    </source>
</evidence>
<keyword evidence="3" id="KW-0574">Periplasm</keyword>
<dbReference type="RefSeq" id="WP_102884615.1">
    <property type="nucleotide sequence ID" value="NZ_CP010728.1"/>
</dbReference>
<gene>
    <name evidence="7" type="ORF">PhaeoP88_04247</name>
</gene>
<feature type="binding site" evidence="5">
    <location>
        <position position="209"/>
    </location>
    <ligand>
        <name>Na(+)</name>
        <dbReference type="ChEBI" id="CHEBI:29101"/>
    </ligand>
</feature>
<dbReference type="PANTHER" id="PTHR33376:SF5">
    <property type="entry name" value="EXTRACYTOPLASMIC SOLUTE RECEPTOR PROTEIN"/>
    <property type="match status" value="1"/>
</dbReference>
<dbReference type="InterPro" id="IPR018389">
    <property type="entry name" value="DctP_fam"/>
</dbReference>
<organism evidence="7 8">
    <name type="scientific">Phaeobacter inhibens</name>
    <dbReference type="NCBI Taxonomy" id="221822"/>
    <lineage>
        <taxon>Bacteria</taxon>
        <taxon>Pseudomonadati</taxon>
        <taxon>Pseudomonadota</taxon>
        <taxon>Alphaproteobacteria</taxon>
        <taxon>Rhodobacterales</taxon>
        <taxon>Roseobacteraceae</taxon>
        <taxon>Phaeobacter</taxon>
    </lineage>
</organism>
<reference evidence="7 8" key="2">
    <citation type="journal article" date="2017" name="Genome Biol. Evol.">
        <title>Trajectories and Drivers of Genome Evolution in Surface-Associated Marine Phaeobacter.</title>
        <authorList>
            <person name="Freese H.M."/>
            <person name="Sikorski J."/>
            <person name="Bunk B."/>
            <person name="Scheuner C."/>
            <person name="Meier-Kolthoff J.P."/>
            <person name="Sproer C."/>
            <person name="Gram L."/>
            <person name="Overmann J."/>
        </authorList>
    </citation>
    <scope>NUCLEOTIDE SEQUENCE [LARGE SCALE GENOMIC DNA]</scope>
    <source>
        <strain evidence="7 8">P88</strain>
        <plasmid evidence="8">pp88_c</plasmid>
    </source>
</reference>
<evidence type="ECO:0000313" key="8">
    <source>
        <dbReference type="Proteomes" id="UP000236447"/>
    </source>
</evidence>
<feature type="binding site" evidence="5">
    <location>
        <position position="234"/>
    </location>
    <ligand>
        <name>substrate</name>
    </ligand>
</feature>
<evidence type="ECO:0000256" key="3">
    <source>
        <dbReference type="ARBA" id="ARBA00022764"/>
    </source>
</evidence>
<feature type="binding site" evidence="5">
    <location>
        <position position="208"/>
    </location>
    <ligand>
        <name>substrate</name>
    </ligand>
</feature>
<dbReference type="GO" id="GO:0055085">
    <property type="term" value="P:transmembrane transport"/>
    <property type="evidence" value="ECO:0007669"/>
    <property type="project" value="InterPro"/>
</dbReference>
<dbReference type="GO" id="GO:0042597">
    <property type="term" value="C:periplasmic space"/>
    <property type="evidence" value="ECO:0007669"/>
    <property type="project" value="UniProtKB-SubCell"/>
</dbReference>
<dbReference type="Proteomes" id="UP000236447">
    <property type="component" value="Plasmid pP88_c"/>
</dbReference>
<dbReference type="Pfam" id="PF03480">
    <property type="entry name" value="DctP"/>
    <property type="match status" value="1"/>
</dbReference>
<accession>A0A2I7KG37</accession>
<comment type="subcellular location">
    <subcellularLocation>
        <location evidence="1">Periplasm</location>
    </subcellularLocation>
</comment>
<evidence type="ECO:0000256" key="2">
    <source>
        <dbReference type="ARBA" id="ARBA00022729"/>
    </source>
</evidence>
<sequence precursor="true">MKFAFTTTLAAAAFAASGIAAQAEEVRLRIASAYPLSLVQLGSLAKNLETNLNVASGGDIQVKLFEPNALVPSLEIFDAVSNGSVDAGWAAPGFWQSKEPVLGVTSSIPFGPGAGEYLAWLQFKGGEEFLNRAYEKHNIHSELCGILAPEAGGWFRDEITSVEQFQGMKMRIFGLGSKVMQKLGVDTQLLGGGDVFPALERGTIDAAEFSMPAIDLKLGFYQVAKHYYFPGWHQQSTMLDFIINKDKWDAMSASQQSLIKMACRANIATGLAEGEAIQGAAIAELASKGAIVHTWSPEMLGTFKAAWDEVVAEEAAADAEFKAAWESLSAFRAEYKTWGDVGYLK</sequence>
<evidence type="ECO:0000256" key="5">
    <source>
        <dbReference type="PIRSR" id="PIRSR039026-2"/>
    </source>
</evidence>
<reference evidence="7 8" key="1">
    <citation type="journal article" date="2017" name="Front. Microbiol.">
        <title>Phaeobacter piscinae sp. nov., a species of the Roseobacter group and potential aquaculture probiont.</title>
        <authorList>
            <person name="Sonnenschein E.C."/>
            <person name="Phippen C.B.W."/>
            <person name="Nielsen K.F."/>
            <person name="Mateiu R.V."/>
            <person name="Melchiorsen J."/>
            <person name="Gram L."/>
            <person name="Overmann J."/>
            <person name="Freese H.M."/>
        </authorList>
    </citation>
    <scope>NUCLEOTIDE SEQUENCE [LARGE SCALE GENOMIC DNA]</scope>
    <source>
        <strain evidence="7 8">P88</strain>
        <plasmid evidence="8">pp88_c</plasmid>
    </source>
</reference>
<feature type="binding site" evidence="4">
    <location>
        <position position="150"/>
    </location>
    <ligand>
        <name>substrate</name>
    </ligand>
</feature>
<keyword evidence="2 6" id="KW-0732">Signal</keyword>
<evidence type="ECO:0000256" key="6">
    <source>
        <dbReference type="SAM" id="SignalP"/>
    </source>
</evidence>
<dbReference type="PANTHER" id="PTHR33376">
    <property type="match status" value="1"/>
</dbReference>
<keyword evidence="5" id="KW-0479">Metal-binding</keyword>
<evidence type="ECO:0000313" key="7">
    <source>
        <dbReference type="EMBL" id="AUR01559.1"/>
    </source>
</evidence>
<evidence type="ECO:0000256" key="4">
    <source>
        <dbReference type="PIRSR" id="PIRSR039026-1"/>
    </source>
</evidence>
<dbReference type="GO" id="GO:0046872">
    <property type="term" value="F:metal ion binding"/>
    <property type="evidence" value="ECO:0007669"/>
    <property type="project" value="UniProtKB-KW"/>
</dbReference>
<dbReference type="Gene3D" id="3.40.190.10">
    <property type="entry name" value="Periplasmic binding protein-like II"/>
    <property type="match status" value="1"/>
</dbReference>
<dbReference type="EMBL" id="CP010728">
    <property type="protein sequence ID" value="AUR01559.1"/>
    <property type="molecule type" value="Genomic_DNA"/>
</dbReference>
<dbReference type="Gene3D" id="3.40.190.170">
    <property type="entry name" value="Bacterial extracellular solute-binding protein, family 7"/>
    <property type="match status" value="1"/>
</dbReference>
<dbReference type="PIRSF" id="PIRSF039026">
    <property type="entry name" value="SiaP"/>
    <property type="match status" value="1"/>
</dbReference>
<feature type="binding site" evidence="4">
    <location>
        <position position="171"/>
    </location>
    <ligand>
        <name>substrate</name>
    </ligand>
</feature>
<dbReference type="CDD" id="cd13604">
    <property type="entry name" value="PBP2_TRAP_ketoacid_lactate_like"/>
    <property type="match status" value="1"/>
</dbReference>
<feature type="chain" id="PRO_5014324036" evidence="6">
    <location>
        <begin position="24"/>
        <end position="345"/>
    </location>
</feature>
<dbReference type="AlphaFoldDB" id="A0A2I7KG37"/>
<dbReference type="InterPro" id="IPR038404">
    <property type="entry name" value="TRAP_DctP_sf"/>
</dbReference>
<name>A0A2I7KG37_9RHOB</name>
<protein>
    <submittedName>
        <fullName evidence="7">TRAP-type mannitol/chloroaromatic compound transport system, periplasmic component</fullName>
    </submittedName>
</protein>
<dbReference type="GO" id="GO:0031317">
    <property type="term" value="C:tripartite ATP-independent periplasmic transporter complex"/>
    <property type="evidence" value="ECO:0007669"/>
    <property type="project" value="InterPro"/>
</dbReference>
<proteinExistence type="predicted"/>
<feature type="signal peptide" evidence="6">
    <location>
        <begin position="1"/>
        <end position="23"/>
    </location>
</feature>
<keyword evidence="7" id="KW-0614">Plasmid</keyword>
<dbReference type="InterPro" id="IPR026289">
    <property type="entry name" value="SBP_TakP-like"/>
</dbReference>
<geneLocation type="plasmid" evidence="8">
    <name>pp88_c</name>
</geneLocation>